<proteinExistence type="predicted"/>
<evidence type="ECO:0000313" key="1">
    <source>
        <dbReference type="EMBL" id="GAH97584.1"/>
    </source>
</evidence>
<accession>X1L575</accession>
<comment type="caution">
    <text evidence="1">The sequence shown here is derived from an EMBL/GenBank/DDBJ whole genome shotgun (WGS) entry which is preliminary data.</text>
</comment>
<sequence>MVARGQHINTGIKQFHGCIWSYTYTAGNILGIGNDQVKPVLLPQVGQKLVYGSPAGLTNYVTNH</sequence>
<organism evidence="1">
    <name type="scientific">marine sediment metagenome</name>
    <dbReference type="NCBI Taxonomy" id="412755"/>
    <lineage>
        <taxon>unclassified sequences</taxon>
        <taxon>metagenomes</taxon>
        <taxon>ecological metagenomes</taxon>
    </lineage>
</organism>
<reference evidence="1" key="1">
    <citation type="journal article" date="2014" name="Front. Microbiol.">
        <title>High frequency of phylogenetically diverse reductive dehalogenase-homologous genes in deep subseafloor sedimentary metagenomes.</title>
        <authorList>
            <person name="Kawai M."/>
            <person name="Futagami T."/>
            <person name="Toyoda A."/>
            <person name="Takaki Y."/>
            <person name="Nishi S."/>
            <person name="Hori S."/>
            <person name="Arai W."/>
            <person name="Tsubouchi T."/>
            <person name="Morono Y."/>
            <person name="Uchiyama I."/>
            <person name="Ito T."/>
            <person name="Fujiyama A."/>
            <person name="Inagaki F."/>
            <person name="Takami H."/>
        </authorList>
    </citation>
    <scope>NUCLEOTIDE SEQUENCE</scope>
    <source>
        <strain evidence="1">Expedition CK06-06</strain>
    </source>
</reference>
<dbReference type="EMBL" id="BARV01001555">
    <property type="protein sequence ID" value="GAH97584.1"/>
    <property type="molecule type" value="Genomic_DNA"/>
</dbReference>
<dbReference type="AlphaFoldDB" id="X1L575"/>
<name>X1L575_9ZZZZ</name>
<protein>
    <submittedName>
        <fullName evidence="1">Uncharacterized protein</fullName>
    </submittedName>
</protein>
<gene>
    <name evidence="1" type="ORF">S06H3_04435</name>
</gene>